<gene>
    <name evidence="1" type="ORF">DX908_01245</name>
</gene>
<sequence>MKFAELKTIGHNLGHSLSSGVCLLVGYSNVDIYQEANKTADGYIEVDFLTGQTNGATISRQLARTIESYRDIVPQFCKTHGYPFENIAKLSVTYYPVAGQYWGRFRVVVEDTSGRGAIDEYSGFAGKRPVILDELGRARKQPSRNYNASDAF</sequence>
<protein>
    <submittedName>
        <fullName evidence="1">Uncharacterized protein</fullName>
    </submittedName>
</protein>
<dbReference type="InParanoid" id="A0A371REZ7"/>
<proteinExistence type="predicted"/>
<evidence type="ECO:0000313" key="2">
    <source>
        <dbReference type="Proteomes" id="UP000264589"/>
    </source>
</evidence>
<name>A0A371REZ7_9PROT</name>
<dbReference type="OrthoDB" id="7568174at2"/>
<keyword evidence="2" id="KW-1185">Reference proteome</keyword>
<evidence type="ECO:0000313" key="1">
    <source>
        <dbReference type="EMBL" id="RFB04026.1"/>
    </source>
</evidence>
<dbReference type="Proteomes" id="UP000264589">
    <property type="component" value="Unassembled WGS sequence"/>
</dbReference>
<comment type="caution">
    <text evidence="1">The sequence shown here is derived from an EMBL/GenBank/DDBJ whole genome shotgun (WGS) entry which is preliminary data.</text>
</comment>
<reference evidence="1 2" key="1">
    <citation type="submission" date="2018-08" db="EMBL/GenBank/DDBJ databases">
        <title>Parvularcula sp. SM1705, isolated from surface water of the South Sea China.</title>
        <authorList>
            <person name="Sun L."/>
        </authorList>
    </citation>
    <scope>NUCLEOTIDE SEQUENCE [LARGE SCALE GENOMIC DNA]</scope>
    <source>
        <strain evidence="1 2">SM1705</strain>
    </source>
</reference>
<dbReference type="AlphaFoldDB" id="A0A371REZ7"/>
<dbReference type="EMBL" id="QUQO01000001">
    <property type="protein sequence ID" value="RFB04026.1"/>
    <property type="molecule type" value="Genomic_DNA"/>
</dbReference>
<organism evidence="1 2">
    <name type="scientific">Parvularcula marina</name>
    <dbReference type="NCBI Taxonomy" id="2292771"/>
    <lineage>
        <taxon>Bacteria</taxon>
        <taxon>Pseudomonadati</taxon>
        <taxon>Pseudomonadota</taxon>
        <taxon>Alphaproteobacteria</taxon>
        <taxon>Parvularculales</taxon>
        <taxon>Parvularculaceae</taxon>
        <taxon>Parvularcula</taxon>
    </lineage>
</organism>
<dbReference type="RefSeq" id="WP_116390653.1">
    <property type="nucleotide sequence ID" value="NZ_QUQO01000001.1"/>
</dbReference>
<accession>A0A371REZ7</accession>